<evidence type="ECO:0000313" key="1">
    <source>
        <dbReference type="EMBL" id="KAJ7083202.1"/>
    </source>
</evidence>
<keyword evidence="2" id="KW-1185">Reference proteome</keyword>
<accession>A0AAD6XP39</accession>
<dbReference type="EMBL" id="JARJCN010000042">
    <property type="protein sequence ID" value="KAJ7083202.1"/>
    <property type="molecule type" value="Genomic_DNA"/>
</dbReference>
<evidence type="ECO:0000313" key="2">
    <source>
        <dbReference type="Proteomes" id="UP001222325"/>
    </source>
</evidence>
<proteinExistence type="predicted"/>
<reference evidence="1" key="1">
    <citation type="submission" date="2023-03" db="EMBL/GenBank/DDBJ databases">
        <title>Massive genome expansion in bonnet fungi (Mycena s.s.) driven by repeated elements and novel gene families across ecological guilds.</title>
        <authorList>
            <consortium name="Lawrence Berkeley National Laboratory"/>
            <person name="Harder C.B."/>
            <person name="Miyauchi S."/>
            <person name="Viragh M."/>
            <person name="Kuo A."/>
            <person name="Thoen E."/>
            <person name="Andreopoulos B."/>
            <person name="Lu D."/>
            <person name="Skrede I."/>
            <person name="Drula E."/>
            <person name="Henrissat B."/>
            <person name="Morin E."/>
            <person name="Kohler A."/>
            <person name="Barry K."/>
            <person name="LaButti K."/>
            <person name="Morin E."/>
            <person name="Salamov A."/>
            <person name="Lipzen A."/>
            <person name="Mereny Z."/>
            <person name="Hegedus B."/>
            <person name="Baldrian P."/>
            <person name="Stursova M."/>
            <person name="Weitz H."/>
            <person name="Taylor A."/>
            <person name="Grigoriev I.V."/>
            <person name="Nagy L.G."/>
            <person name="Martin F."/>
            <person name="Kauserud H."/>
        </authorList>
    </citation>
    <scope>NUCLEOTIDE SEQUENCE</scope>
    <source>
        <strain evidence="1">CBHHK173m</strain>
    </source>
</reference>
<gene>
    <name evidence="1" type="ORF">B0H15DRAFT_802978</name>
</gene>
<name>A0AAD6XP39_9AGAR</name>
<protein>
    <submittedName>
        <fullName evidence="1">Uncharacterized protein</fullName>
    </submittedName>
</protein>
<sequence>MTSAPQDPYASQPIPVKAFEPVRLTCHTWLVAISADNTVDMALQDQNPEILAARRAMPAVSVPAHPINISLCARIAVKAVNTPQIMLRAVLEVRGDSLPPVRGILHAPEAHLRAATILRLGVNKRCAGPLIPQQQRCASRVTTTAVMRRRVRTTLKLWDPSFAFALRRRRTSISVVSDALHVFSDASVRALFAGLMRPTRLGRHSID</sequence>
<dbReference type="AlphaFoldDB" id="A0AAD6XP39"/>
<organism evidence="1 2">
    <name type="scientific">Mycena belliarum</name>
    <dbReference type="NCBI Taxonomy" id="1033014"/>
    <lineage>
        <taxon>Eukaryota</taxon>
        <taxon>Fungi</taxon>
        <taxon>Dikarya</taxon>
        <taxon>Basidiomycota</taxon>
        <taxon>Agaricomycotina</taxon>
        <taxon>Agaricomycetes</taxon>
        <taxon>Agaricomycetidae</taxon>
        <taxon>Agaricales</taxon>
        <taxon>Marasmiineae</taxon>
        <taxon>Mycenaceae</taxon>
        <taxon>Mycena</taxon>
    </lineage>
</organism>
<comment type="caution">
    <text evidence="1">The sequence shown here is derived from an EMBL/GenBank/DDBJ whole genome shotgun (WGS) entry which is preliminary data.</text>
</comment>
<dbReference type="Proteomes" id="UP001222325">
    <property type="component" value="Unassembled WGS sequence"/>
</dbReference>